<evidence type="ECO:0000256" key="1">
    <source>
        <dbReference type="SAM" id="SignalP"/>
    </source>
</evidence>
<evidence type="ECO:0000313" key="2">
    <source>
        <dbReference type="EMBL" id="KIA62221.1"/>
    </source>
</evidence>
<feature type="chain" id="PRO_5046028426" description="Peptidase S1 family protein" evidence="1">
    <location>
        <begin position="31"/>
        <end position="236"/>
    </location>
</feature>
<feature type="signal peptide" evidence="1">
    <location>
        <begin position="1"/>
        <end position="30"/>
    </location>
</feature>
<proteinExistence type="predicted"/>
<reference evidence="2 3" key="1">
    <citation type="journal article" date="2014" name="Int. J. Syst. Evol. Microbiol.">
        <title>Nocardia vulneris sp. nov., isolated from wounds of human patients in North America.</title>
        <authorList>
            <person name="Lasker B.A."/>
            <person name="Bell M."/>
            <person name="Klenk H.P."/>
            <person name="Sproer C."/>
            <person name="Schumann C."/>
            <person name="Schumann P."/>
            <person name="Brown J.M."/>
        </authorList>
    </citation>
    <scope>NUCLEOTIDE SEQUENCE [LARGE SCALE GENOMIC DNA]</scope>
    <source>
        <strain evidence="2 3">W9851</strain>
    </source>
</reference>
<keyword evidence="1" id="KW-0732">Signal</keyword>
<dbReference type="Proteomes" id="UP000031364">
    <property type="component" value="Unassembled WGS sequence"/>
</dbReference>
<keyword evidence="3" id="KW-1185">Reference proteome</keyword>
<dbReference type="InterPro" id="IPR009003">
    <property type="entry name" value="Peptidase_S1_PA"/>
</dbReference>
<name>A0ABR4ZAC2_9NOCA</name>
<evidence type="ECO:0008006" key="4">
    <source>
        <dbReference type="Google" id="ProtNLM"/>
    </source>
</evidence>
<comment type="caution">
    <text evidence="2">The sequence shown here is derived from an EMBL/GenBank/DDBJ whole genome shotgun (WGS) entry which is preliminary data.</text>
</comment>
<organism evidence="2 3">
    <name type="scientific">Nocardia vulneris</name>
    <dbReference type="NCBI Taxonomy" id="1141657"/>
    <lineage>
        <taxon>Bacteria</taxon>
        <taxon>Bacillati</taxon>
        <taxon>Actinomycetota</taxon>
        <taxon>Actinomycetes</taxon>
        <taxon>Mycobacteriales</taxon>
        <taxon>Nocardiaceae</taxon>
        <taxon>Nocardia</taxon>
    </lineage>
</organism>
<dbReference type="RefSeq" id="WP_043675668.1">
    <property type="nucleotide sequence ID" value="NZ_BDCI01000050.1"/>
</dbReference>
<sequence length="236" mass="23923">MVALGRFGRQLAVGALTLLCAAGAHGVAAAVEPSTSLGGGSGILLGRGACTLTTIGYDRADRLVGLTAGHCAELGMSVRAEQTPDAGVVGTVAAVDHQNDYAVVEFDHVKVRPSRQVAATVIGGVGAPPRPGDVVCKHGRTTGYNCGVVWGTHRWWFQNQSCSQPGDSGGPVTLGDRLIGMNVGHIGIPATALPAVDLMCKSAAGPLHDVAVATQIGMVLADIDRTGGIGSGFRPL</sequence>
<dbReference type="EMBL" id="JNFP01000034">
    <property type="protein sequence ID" value="KIA62221.1"/>
    <property type="molecule type" value="Genomic_DNA"/>
</dbReference>
<dbReference type="CDD" id="cd21112">
    <property type="entry name" value="alphaLP-like"/>
    <property type="match status" value="1"/>
</dbReference>
<evidence type="ECO:0000313" key="3">
    <source>
        <dbReference type="Proteomes" id="UP000031364"/>
    </source>
</evidence>
<protein>
    <recommendedName>
        <fullName evidence="4">Peptidase S1 family protein</fullName>
    </recommendedName>
</protein>
<dbReference type="InterPro" id="IPR043504">
    <property type="entry name" value="Peptidase_S1_PA_chymotrypsin"/>
</dbReference>
<gene>
    <name evidence="2" type="ORF">FG87_26035</name>
</gene>
<dbReference type="Gene3D" id="2.40.10.10">
    <property type="entry name" value="Trypsin-like serine proteases"/>
    <property type="match status" value="2"/>
</dbReference>
<dbReference type="SUPFAM" id="SSF50494">
    <property type="entry name" value="Trypsin-like serine proteases"/>
    <property type="match status" value="1"/>
</dbReference>
<accession>A0ABR4ZAC2</accession>